<dbReference type="GO" id="GO:0005737">
    <property type="term" value="C:cytoplasm"/>
    <property type="evidence" value="ECO:0007669"/>
    <property type="project" value="TreeGrafter"/>
</dbReference>
<dbReference type="OrthoDB" id="418495at2759"/>
<dbReference type="InterPro" id="IPR036249">
    <property type="entry name" value="Thioredoxin-like_sf"/>
</dbReference>
<dbReference type="GO" id="GO:0034599">
    <property type="term" value="P:cellular response to oxidative stress"/>
    <property type="evidence" value="ECO:0007669"/>
    <property type="project" value="TreeGrafter"/>
</dbReference>
<dbReference type="EMBL" id="JWZX01001461">
    <property type="protein sequence ID" value="KOO33658.1"/>
    <property type="molecule type" value="Genomic_DNA"/>
</dbReference>
<dbReference type="AlphaFoldDB" id="A0A0M0K5J7"/>
<name>A0A0M0K5J7_9EUKA</name>
<protein>
    <submittedName>
        <fullName evidence="4">Glutaredoxin type i</fullName>
    </submittedName>
</protein>
<sequence length="126" mass="13529">MMTKLQAGSYNEIEVKAKVERMIKMKPVVMFATTTCPFCEKARKEIRSMGAVMSEFDFDEEADGMAMKAELIKITGQSSVPQVFIGGKFVGGCNDGGMGGVVPLKKSGKLEELLIKSGALVKGATI</sequence>
<evidence type="ECO:0000256" key="2">
    <source>
        <dbReference type="ARBA" id="ARBA00023284"/>
    </source>
</evidence>
<feature type="domain" description="Glutaredoxin" evidence="3">
    <location>
        <begin position="28"/>
        <end position="90"/>
    </location>
</feature>
<keyword evidence="5" id="KW-1185">Reference proteome</keyword>
<dbReference type="SUPFAM" id="SSF52833">
    <property type="entry name" value="Thioredoxin-like"/>
    <property type="match status" value="1"/>
</dbReference>
<proteinExistence type="predicted"/>
<dbReference type="PROSITE" id="PS51354">
    <property type="entry name" value="GLUTAREDOXIN_2"/>
    <property type="match status" value="1"/>
</dbReference>
<keyword evidence="2" id="KW-0676">Redox-active center</keyword>
<dbReference type="Gene3D" id="3.40.30.10">
    <property type="entry name" value="Glutaredoxin"/>
    <property type="match status" value="1"/>
</dbReference>
<dbReference type="PANTHER" id="PTHR45694:SF18">
    <property type="entry name" value="GLUTAREDOXIN-1-RELATED"/>
    <property type="match status" value="1"/>
</dbReference>
<dbReference type="InterPro" id="IPR011767">
    <property type="entry name" value="GLR_AS"/>
</dbReference>
<evidence type="ECO:0000256" key="1">
    <source>
        <dbReference type="ARBA" id="ARBA00023157"/>
    </source>
</evidence>
<reference evidence="5" key="1">
    <citation type="journal article" date="2015" name="PLoS Genet.">
        <title>Genome Sequence and Transcriptome Analyses of Chrysochromulina tobin: Metabolic Tools for Enhanced Algal Fitness in the Prominent Order Prymnesiales (Haptophyceae).</title>
        <authorList>
            <person name="Hovde B.T."/>
            <person name="Deodato C.R."/>
            <person name="Hunsperger H.M."/>
            <person name="Ryken S.A."/>
            <person name="Yost W."/>
            <person name="Jha R.K."/>
            <person name="Patterson J."/>
            <person name="Monnat R.J. Jr."/>
            <person name="Barlow S.B."/>
            <person name="Starkenburg S.R."/>
            <person name="Cattolico R.A."/>
        </authorList>
    </citation>
    <scope>NUCLEOTIDE SEQUENCE</scope>
    <source>
        <strain evidence="5">CCMP291</strain>
    </source>
</reference>
<dbReference type="InterPro" id="IPR002109">
    <property type="entry name" value="Glutaredoxin"/>
</dbReference>
<dbReference type="PROSITE" id="PS00195">
    <property type="entry name" value="GLUTAREDOXIN_1"/>
    <property type="match status" value="1"/>
</dbReference>
<dbReference type="PRINTS" id="PR00160">
    <property type="entry name" value="GLUTAREDOXIN"/>
</dbReference>
<dbReference type="Proteomes" id="UP000037460">
    <property type="component" value="Unassembled WGS sequence"/>
</dbReference>
<evidence type="ECO:0000313" key="5">
    <source>
        <dbReference type="Proteomes" id="UP000037460"/>
    </source>
</evidence>
<keyword evidence="1" id="KW-1015">Disulfide bond</keyword>
<organism evidence="4 5">
    <name type="scientific">Chrysochromulina tobinii</name>
    <dbReference type="NCBI Taxonomy" id="1460289"/>
    <lineage>
        <taxon>Eukaryota</taxon>
        <taxon>Haptista</taxon>
        <taxon>Haptophyta</taxon>
        <taxon>Prymnesiophyceae</taxon>
        <taxon>Prymnesiales</taxon>
        <taxon>Chrysochromulinaceae</taxon>
        <taxon>Chrysochromulina</taxon>
    </lineage>
</organism>
<dbReference type="InterPro" id="IPR014025">
    <property type="entry name" value="Glutaredoxin_subgr"/>
</dbReference>
<evidence type="ECO:0000313" key="4">
    <source>
        <dbReference type="EMBL" id="KOO33658.1"/>
    </source>
</evidence>
<accession>A0A0M0K5J7</accession>
<dbReference type="GO" id="GO:0015038">
    <property type="term" value="F:glutathione disulfide oxidoreductase activity"/>
    <property type="evidence" value="ECO:0007669"/>
    <property type="project" value="TreeGrafter"/>
</dbReference>
<dbReference type="Pfam" id="PF00462">
    <property type="entry name" value="Glutaredoxin"/>
    <property type="match status" value="1"/>
</dbReference>
<gene>
    <name evidence="4" type="ORF">Ctob_011005</name>
</gene>
<comment type="caution">
    <text evidence="4">The sequence shown here is derived from an EMBL/GenBank/DDBJ whole genome shotgun (WGS) entry which is preliminary data.</text>
</comment>
<evidence type="ECO:0000259" key="3">
    <source>
        <dbReference type="Pfam" id="PF00462"/>
    </source>
</evidence>
<dbReference type="PANTHER" id="PTHR45694">
    <property type="entry name" value="GLUTAREDOXIN 2"/>
    <property type="match status" value="1"/>
</dbReference>